<keyword evidence="2" id="KW-1185">Reference proteome</keyword>
<dbReference type="AlphaFoldDB" id="A0A2U1V250"/>
<dbReference type="SUPFAM" id="SSF52467">
    <property type="entry name" value="DHS-like NAD/FAD-binding domain"/>
    <property type="match status" value="1"/>
</dbReference>
<reference evidence="2" key="1">
    <citation type="submission" date="2017-10" db="EMBL/GenBank/DDBJ databases">
        <authorList>
            <person name="Toshchakov S.V."/>
            <person name="Goeva M.A."/>
        </authorList>
    </citation>
    <scope>NUCLEOTIDE SEQUENCE [LARGE SCALE GENOMIC DNA]</scope>
    <source>
        <strain evidence="2">JR1/69-1-13</strain>
    </source>
</reference>
<comment type="caution">
    <text evidence="1">The sequence shown here is derived from an EMBL/GenBank/DDBJ whole genome shotgun (WGS) entry which is preliminary data.</text>
</comment>
<sequence>MRFVADGPDIPDAVRRALEDEELVLFCGAGVSMSTGPGVAGMPSFSQLVNSVTGALRQVLNDQEQAALTGYQYDRALHLLEQRLGRNRVRQAVVDVLTVTAPFERHKAVLELARLRDGGFRMVTTNFDPQFDHAAKALGYEVTNDVAPMLPVPKQHRWRSVAYLHGKIAPGATGEHTSVQSLVYSTGDFGLAYLTERWASRFVTDLFTKYPVLFVGYSVDDPVMRYLMDAFAAERQLAGSSAKPSPRAWAFAPYQDPTAMAQEEEAWRAKGVEPIPYAAPNHDHSLLYDTLAEWGQRKKFGLTARIRAAERASDIIPVPPYSVDHEVEAVRWALEEPAAVLSFAKAEVPAPIQWLPVLEEWQLLGVRASLPATGASVSQTAQDVAARWVSPTHFQLMVWLTRHLDKPELLDWVLKGGSPHPALQTAILDRLDEPAAAPGAVAKPNEKPHLDTGLEAAWRLVAHPMARAPMADLADVHACWTRLKGGADDHVTRQDFTRMMAPIPRIKRTHPFFEPSVSPPGGTASFRLPTAGDHVAIDIELACGDMLESLLEAVRGRTAFLAAVADDLTSQLKRALDLFALVGQAGETSDPLPVMYRPVRPGPEARGYEDWTRLIDVTRDSMEALRETNAQAADALLLRWRALPYVLFQRMALDAYAV</sequence>
<organism evidence="1 2">
    <name type="scientific">Teichococcus aestuarii</name>
    <dbReference type="NCBI Taxonomy" id="568898"/>
    <lineage>
        <taxon>Bacteria</taxon>
        <taxon>Pseudomonadati</taxon>
        <taxon>Pseudomonadota</taxon>
        <taxon>Alphaproteobacteria</taxon>
        <taxon>Acetobacterales</taxon>
        <taxon>Roseomonadaceae</taxon>
        <taxon>Roseomonas</taxon>
    </lineage>
</organism>
<gene>
    <name evidence="1" type="ORF">CR165_15255</name>
</gene>
<evidence type="ECO:0000313" key="1">
    <source>
        <dbReference type="EMBL" id="PWC27974.1"/>
    </source>
</evidence>
<name>A0A2U1V250_9PROT</name>
<dbReference type="Proteomes" id="UP000245048">
    <property type="component" value="Unassembled WGS sequence"/>
</dbReference>
<dbReference type="EMBL" id="PDOA01000010">
    <property type="protein sequence ID" value="PWC27974.1"/>
    <property type="molecule type" value="Genomic_DNA"/>
</dbReference>
<protein>
    <submittedName>
        <fullName evidence="1">Uncharacterized protein</fullName>
    </submittedName>
</protein>
<proteinExistence type="predicted"/>
<dbReference type="Pfam" id="PF13289">
    <property type="entry name" value="SIR2_2"/>
    <property type="match status" value="1"/>
</dbReference>
<evidence type="ECO:0000313" key="2">
    <source>
        <dbReference type="Proteomes" id="UP000245048"/>
    </source>
</evidence>
<accession>A0A2U1V250</accession>
<dbReference type="RefSeq" id="WP_109517858.1">
    <property type="nucleotide sequence ID" value="NZ_PDOA01000010.1"/>
</dbReference>
<dbReference type="InterPro" id="IPR029035">
    <property type="entry name" value="DHS-like_NAD/FAD-binding_dom"/>
</dbReference>
<dbReference type="OrthoDB" id="2077946at2"/>